<organism evidence="1 2">
    <name type="scientific">Kockovaella imperatae</name>
    <dbReference type="NCBI Taxonomy" id="4999"/>
    <lineage>
        <taxon>Eukaryota</taxon>
        <taxon>Fungi</taxon>
        <taxon>Dikarya</taxon>
        <taxon>Basidiomycota</taxon>
        <taxon>Agaricomycotina</taxon>
        <taxon>Tremellomycetes</taxon>
        <taxon>Tremellales</taxon>
        <taxon>Cuniculitremaceae</taxon>
        <taxon>Kockovaella</taxon>
    </lineage>
</organism>
<comment type="caution">
    <text evidence="1">The sequence shown here is derived from an EMBL/GenBank/DDBJ whole genome shotgun (WGS) entry which is preliminary data.</text>
</comment>
<keyword evidence="2" id="KW-1185">Reference proteome</keyword>
<dbReference type="OrthoDB" id="2561307at2759"/>
<proteinExistence type="predicted"/>
<sequence>MPLDVEGVRELFAPLTKADWPGFMTRVRDDVSWTVGNGVIHSFPVAGTHNKEAFLKAFKPLSECFDDPIPMNVTNIIPYPDGSGAAVELTVKVKAKDGSPFDNFYCWVTEFDDASPPKVKTVRAYLDTALVKSVMEKNGHGE</sequence>
<dbReference type="PANTHER" id="PTHR41252:SF1">
    <property type="entry name" value="BLR2505 PROTEIN"/>
    <property type="match status" value="1"/>
</dbReference>
<accession>A0A1Y1UU56</accession>
<gene>
    <name evidence="1" type="ORF">BD324DRAFT_648057</name>
</gene>
<reference evidence="1 2" key="1">
    <citation type="submission" date="2017-03" db="EMBL/GenBank/DDBJ databases">
        <title>Widespread Adenine N6-methylation of Active Genes in Fungi.</title>
        <authorList>
            <consortium name="DOE Joint Genome Institute"/>
            <person name="Mondo S.J."/>
            <person name="Dannebaum R.O."/>
            <person name="Kuo R.C."/>
            <person name="Louie K.B."/>
            <person name="Bewick A.J."/>
            <person name="Labutti K."/>
            <person name="Haridas S."/>
            <person name="Kuo A."/>
            <person name="Salamov A."/>
            <person name="Ahrendt S.R."/>
            <person name="Lau R."/>
            <person name="Bowen B.P."/>
            <person name="Lipzen A."/>
            <person name="Sullivan W."/>
            <person name="Andreopoulos W.B."/>
            <person name="Clum A."/>
            <person name="Lindquist E."/>
            <person name="Daum C."/>
            <person name="Northen T.R."/>
            <person name="Ramamoorthy G."/>
            <person name="Schmitz R.J."/>
            <person name="Gryganskyi A."/>
            <person name="Culley D."/>
            <person name="Magnuson J."/>
            <person name="James T.Y."/>
            <person name="O'Malley M.A."/>
            <person name="Stajich J.E."/>
            <person name="Spatafora J.W."/>
            <person name="Visel A."/>
            <person name="Grigoriev I.V."/>
        </authorList>
    </citation>
    <scope>NUCLEOTIDE SEQUENCE [LARGE SCALE GENOMIC DNA]</scope>
    <source>
        <strain evidence="1 2">NRRL Y-17943</strain>
    </source>
</reference>
<dbReference type="EMBL" id="NBSH01000001">
    <property type="protein sequence ID" value="ORX41167.1"/>
    <property type="molecule type" value="Genomic_DNA"/>
</dbReference>
<protein>
    <recommendedName>
        <fullName evidence="3">SnoaL-like domain-containing protein</fullName>
    </recommendedName>
</protein>
<evidence type="ECO:0000313" key="2">
    <source>
        <dbReference type="Proteomes" id="UP000193218"/>
    </source>
</evidence>
<name>A0A1Y1UU56_9TREE</name>
<evidence type="ECO:0000313" key="1">
    <source>
        <dbReference type="EMBL" id="ORX41167.1"/>
    </source>
</evidence>
<dbReference type="Gene3D" id="3.10.450.50">
    <property type="match status" value="1"/>
</dbReference>
<dbReference type="GeneID" id="33559580"/>
<evidence type="ECO:0008006" key="3">
    <source>
        <dbReference type="Google" id="ProtNLM"/>
    </source>
</evidence>
<dbReference type="InterPro" id="IPR032710">
    <property type="entry name" value="NTF2-like_dom_sf"/>
</dbReference>
<dbReference type="InParanoid" id="A0A1Y1UU56"/>
<dbReference type="RefSeq" id="XP_021874846.1">
    <property type="nucleotide sequence ID" value="XM_022017771.1"/>
</dbReference>
<dbReference type="SUPFAM" id="SSF54427">
    <property type="entry name" value="NTF2-like"/>
    <property type="match status" value="1"/>
</dbReference>
<dbReference type="AlphaFoldDB" id="A0A1Y1UU56"/>
<dbReference type="Proteomes" id="UP000193218">
    <property type="component" value="Unassembled WGS sequence"/>
</dbReference>
<dbReference type="PANTHER" id="PTHR41252">
    <property type="entry name" value="BLR2505 PROTEIN"/>
    <property type="match status" value="1"/>
</dbReference>